<dbReference type="InterPro" id="IPR018060">
    <property type="entry name" value="HTH_AraC"/>
</dbReference>
<evidence type="ECO:0000256" key="3">
    <source>
        <dbReference type="ARBA" id="ARBA00023163"/>
    </source>
</evidence>
<dbReference type="PANTHER" id="PTHR43280">
    <property type="entry name" value="ARAC-FAMILY TRANSCRIPTIONAL REGULATOR"/>
    <property type="match status" value="1"/>
</dbReference>
<keyword evidence="6" id="KW-1185">Reference proteome</keyword>
<protein>
    <submittedName>
        <fullName evidence="5">Helix-turn-helix transcriptional regulator</fullName>
    </submittedName>
</protein>
<dbReference type="RefSeq" id="WP_277536260.1">
    <property type="nucleotide sequence ID" value="NZ_JAPDIA010000008.1"/>
</dbReference>
<reference evidence="5" key="1">
    <citation type="submission" date="2022-10" db="EMBL/GenBank/DDBJ databases">
        <title>Comparative genomic analysis of Cohnella hashimotonis sp. nov., isolated from the International Space Station.</title>
        <authorList>
            <person name="Simpson A."/>
            <person name="Venkateswaran K."/>
        </authorList>
    </citation>
    <scope>NUCLEOTIDE SEQUENCE</scope>
    <source>
        <strain evidence="5">DSM 28161</strain>
    </source>
</reference>
<dbReference type="EMBL" id="JAPDIA010000008">
    <property type="protein sequence ID" value="MDG0812767.1"/>
    <property type="molecule type" value="Genomic_DNA"/>
</dbReference>
<evidence type="ECO:0000313" key="5">
    <source>
        <dbReference type="EMBL" id="MDG0812767.1"/>
    </source>
</evidence>
<dbReference type="Pfam" id="PF12833">
    <property type="entry name" value="HTH_18"/>
    <property type="match status" value="1"/>
</dbReference>
<comment type="caution">
    <text evidence="5">The sequence shown here is derived from an EMBL/GenBank/DDBJ whole genome shotgun (WGS) entry which is preliminary data.</text>
</comment>
<gene>
    <name evidence="5" type="ORF">OMP40_28175</name>
</gene>
<dbReference type="Proteomes" id="UP001153404">
    <property type="component" value="Unassembled WGS sequence"/>
</dbReference>
<evidence type="ECO:0000256" key="1">
    <source>
        <dbReference type="ARBA" id="ARBA00023015"/>
    </source>
</evidence>
<name>A0A9X4L3G4_9BACL</name>
<dbReference type="SUPFAM" id="SSF46689">
    <property type="entry name" value="Homeodomain-like"/>
    <property type="match status" value="1"/>
</dbReference>
<proteinExistence type="predicted"/>
<dbReference type="InterPro" id="IPR037923">
    <property type="entry name" value="HTH-like"/>
</dbReference>
<evidence type="ECO:0000256" key="2">
    <source>
        <dbReference type="ARBA" id="ARBA00023125"/>
    </source>
</evidence>
<keyword evidence="1" id="KW-0805">Transcription regulation</keyword>
<sequence>MPFEPGDLFCLPPGTAHSEHSENGYRNIYFTVSEFDLPAREPVIALKDTPSGDIGVLLGMLYKEFQLKRTRWRALTEQILATVYAYTMSLTARQQKSEYVEKLEEALVGNIANVNFKLNRCMAQFPVTTDYLRRTFKKETGKTPIQYLTALRIESAKRLFEKVYSDELSVKFVASQVGFEDPYYFSRVFKAVTGLSPLQWINSRLPLR</sequence>
<dbReference type="AlphaFoldDB" id="A0A9X4L3G4"/>
<dbReference type="PROSITE" id="PS01124">
    <property type="entry name" value="HTH_ARAC_FAMILY_2"/>
    <property type="match status" value="1"/>
</dbReference>
<keyword evidence="3" id="KW-0804">Transcription</keyword>
<keyword evidence="2" id="KW-0238">DNA-binding</keyword>
<evidence type="ECO:0000313" key="6">
    <source>
        <dbReference type="Proteomes" id="UP001153404"/>
    </source>
</evidence>
<dbReference type="InterPro" id="IPR009057">
    <property type="entry name" value="Homeodomain-like_sf"/>
</dbReference>
<organism evidence="5 6">
    <name type="scientific">Cohnella rhizosphaerae</name>
    <dbReference type="NCBI Taxonomy" id="1457232"/>
    <lineage>
        <taxon>Bacteria</taxon>
        <taxon>Bacillati</taxon>
        <taxon>Bacillota</taxon>
        <taxon>Bacilli</taxon>
        <taxon>Bacillales</taxon>
        <taxon>Paenibacillaceae</taxon>
        <taxon>Cohnella</taxon>
    </lineage>
</organism>
<dbReference type="GO" id="GO:0003700">
    <property type="term" value="F:DNA-binding transcription factor activity"/>
    <property type="evidence" value="ECO:0007669"/>
    <property type="project" value="InterPro"/>
</dbReference>
<dbReference type="SUPFAM" id="SSF51215">
    <property type="entry name" value="Regulatory protein AraC"/>
    <property type="match status" value="1"/>
</dbReference>
<accession>A0A9X4L3G4</accession>
<dbReference type="GO" id="GO:0043565">
    <property type="term" value="F:sequence-specific DNA binding"/>
    <property type="evidence" value="ECO:0007669"/>
    <property type="project" value="InterPro"/>
</dbReference>
<dbReference type="PANTHER" id="PTHR43280:SF30">
    <property type="entry name" value="MMSAB OPERON REGULATORY PROTEIN"/>
    <property type="match status" value="1"/>
</dbReference>
<feature type="domain" description="HTH araC/xylS-type" evidence="4">
    <location>
        <begin position="101"/>
        <end position="203"/>
    </location>
</feature>
<dbReference type="SMART" id="SM00342">
    <property type="entry name" value="HTH_ARAC"/>
    <property type="match status" value="1"/>
</dbReference>
<dbReference type="Gene3D" id="1.10.10.60">
    <property type="entry name" value="Homeodomain-like"/>
    <property type="match status" value="2"/>
</dbReference>
<evidence type="ECO:0000259" key="4">
    <source>
        <dbReference type="PROSITE" id="PS01124"/>
    </source>
</evidence>